<name>A0ABY7ZYB8_9ACTN</name>
<dbReference type="PANTHER" id="PTHR18964">
    <property type="entry name" value="ROK (REPRESSOR, ORF, KINASE) FAMILY"/>
    <property type="match status" value="1"/>
</dbReference>
<dbReference type="PANTHER" id="PTHR18964:SF149">
    <property type="entry name" value="BIFUNCTIONAL UDP-N-ACETYLGLUCOSAMINE 2-EPIMERASE_N-ACETYLMANNOSAMINE KINASE"/>
    <property type="match status" value="1"/>
</dbReference>
<accession>A0ABY7ZYB8</accession>
<dbReference type="Proteomes" id="UP001219605">
    <property type="component" value="Chromosome"/>
</dbReference>
<dbReference type="EMBL" id="CP118615">
    <property type="protein sequence ID" value="WDZ88000.1"/>
    <property type="molecule type" value="Genomic_DNA"/>
</dbReference>
<dbReference type="InterPro" id="IPR043129">
    <property type="entry name" value="ATPase_NBD"/>
</dbReference>
<evidence type="ECO:0000313" key="3">
    <source>
        <dbReference type="Proteomes" id="UP001219605"/>
    </source>
</evidence>
<organism evidence="2 3">
    <name type="scientific">Micromonospora cathayae</name>
    <dbReference type="NCBI Taxonomy" id="3028804"/>
    <lineage>
        <taxon>Bacteria</taxon>
        <taxon>Bacillati</taxon>
        <taxon>Actinomycetota</taxon>
        <taxon>Actinomycetes</taxon>
        <taxon>Micromonosporales</taxon>
        <taxon>Micromonosporaceae</taxon>
        <taxon>Micromonospora</taxon>
    </lineage>
</organism>
<protein>
    <submittedName>
        <fullName evidence="2">ROK family protein</fullName>
    </submittedName>
</protein>
<evidence type="ECO:0000256" key="1">
    <source>
        <dbReference type="ARBA" id="ARBA00006479"/>
    </source>
</evidence>
<dbReference type="InterPro" id="IPR000600">
    <property type="entry name" value="ROK"/>
</dbReference>
<keyword evidence="3" id="KW-1185">Reference proteome</keyword>
<dbReference type="RefSeq" id="WP_275035049.1">
    <property type="nucleotide sequence ID" value="NZ_CP118615.1"/>
</dbReference>
<reference evidence="2 3" key="1">
    <citation type="submission" date="2023-02" db="EMBL/GenBank/DDBJ databases">
        <authorList>
            <person name="Mo P."/>
        </authorList>
    </citation>
    <scope>NUCLEOTIDE SEQUENCE [LARGE SCALE GENOMIC DNA]</scope>
    <source>
        <strain evidence="2 3">HUAS 3</strain>
    </source>
</reference>
<dbReference type="Gene3D" id="3.30.420.40">
    <property type="match status" value="2"/>
</dbReference>
<comment type="similarity">
    <text evidence="1">Belongs to the ROK (NagC/XylR) family.</text>
</comment>
<sequence length="314" mass="31721">MNREDAISYLGIDIGGTKVALRAEGVPGSAAGQTPVETTFRWPDGGVDADLELLSSRVDELRRRWPEPIRGVGVATPAGCDPGGTVLTWPGRPSWVGLDFTGALASLFPDLPVRWADDGDLAALAEARAAGQPDVLYLGIGTGVGGGVVLDGRSWPGPAHGSCEVGHLVVDLGGPSCDCGRRGCVQAVAAGPALLRRAGRLRGGTVTFDDLVAGVRDGADWAAATLEPAVTALAAATVSVCELAHPAVVLVGGGVAAALPELVSRLDRQVAALTRPGVRAVPVRPARLGGLSSLRGALILAGAAADDRAAGPAR</sequence>
<proteinExistence type="inferred from homology"/>
<evidence type="ECO:0000313" key="2">
    <source>
        <dbReference type="EMBL" id="WDZ88000.1"/>
    </source>
</evidence>
<gene>
    <name evidence="2" type="ORF">PVK37_09125</name>
</gene>
<dbReference type="SUPFAM" id="SSF53067">
    <property type="entry name" value="Actin-like ATPase domain"/>
    <property type="match status" value="1"/>
</dbReference>
<dbReference type="Pfam" id="PF00480">
    <property type="entry name" value="ROK"/>
    <property type="match status" value="1"/>
</dbReference>